<accession>A0A117MRY7</accession>
<dbReference type="AlphaFoldDB" id="A0A117MRY7"/>
<dbReference type="Proteomes" id="UP000053923">
    <property type="component" value="Unassembled WGS sequence"/>
</dbReference>
<proteinExistence type="predicted"/>
<keyword evidence="2" id="KW-1185">Reference proteome</keyword>
<protein>
    <recommendedName>
        <fullName evidence="3">Antitoxin</fullName>
    </recommendedName>
</protein>
<gene>
    <name evidence="1" type="ORF">ADL12_22840</name>
</gene>
<dbReference type="EMBL" id="LLZG01000220">
    <property type="protein sequence ID" value="KUL32501.1"/>
    <property type="molecule type" value="Genomic_DNA"/>
</dbReference>
<comment type="caution">
    <text evidence="1">The sequence shown here is derived from an EMBL/GenBank/DDBJ whole genome shotgun (WGS) entry which is preliminary data.</text>
</comment>
<dbReference type="Pfam" id="PF09957">
    <property type="entry name" value="VapB_antitoxin"/>
    <property type="match status" value="1"/>
</dbReference>
<evidence type="ECO:0000313" key="1">
    <source>
        <dbReference type="EMBL" id="KUL32501.1"/>
    </source>
</evidence>
<evidence type="ECO:0008006" key="3">
    <source>
        <dbReference type="Google" id="ProtNLM"/>
    </source>
</evidence>
<dbReference type="InterPro" id="IPR019239">
    <property type="entry name" value="VapB_antitoxin"/>
</dbReference>
<reference evidence="2" key="1">
    <citation type="submission" date="2015-10" db="EMBL/GenBank/DDBJ databases">
        <authorList>
            <person name="Ju K.-S."/>
            <person name="Doroghazi J.R."/>
            <person name="Metcalf W.W."/>
        </authorList>
    </citation>
    <scope>NUCLEOTIDE SEQUENCE [LARGE SCALE GENOMIC DNA]</scope>
    <source>
        <strain evidence="2">NRRL 3151</strain>
    </source>
</reference>
<name>A0A117MRY7_9ACTN</name>
<dbReference type="OrthoDB" id="4563074at2"/>
<sequence length="82" mass="9564">MSATQIDIDDEALTEAMRLSGAKTKKEMVNLALREYAERRRRTEARLRHLERAQQWDEDAFWRRHAAEKGSVDPGHTQKDIA</sequence>
<organism evidence="1 2">
    <name type="scientific">Streptomyces regalis</name>
    <dbReference type="NCBI Taxonomy" id="68262"/>
    <lineage>
        <taxon>Bacteria</taxon>
        <taxon>Bacillati</taxon>
        <taxon>Actinomycetota</taxon>
        <taxon>Actinomycetes</taxon>
        <taxon>Kitasatosporales</taxon>
        <taxon>Streptomycetaceae</taxon>
        <taxon>Streptomyces</taxon>
    </lineage>
</organism>
<dbReference type="RefSeq" id="WP_062704592.1">
    <property type="nucleotide sequence ID" value="NZ_LLZG01000220.1"/>
</dbReference>
<evidence type="ECO:0000313" key="2">
    <source>
        <dbReference type="Proteomes" id="UP000053923"/>
    </source>
</evidence>